<evidence type="ECO:0000313" key="8">
    <source>
        <dbReference type="Proteomes" id="UP000479756"/>
    </source>
</evidence>
<dbReference type="EC" id="4.4.1.13" evidence="2"/>
<dbReference type="Gene3D" id="3.90.1150.10">
    <property type="entry name" value="Aspartate Aminotransferase, domain 1"/>
    <property type="match status" value="1"/>
</dbReference>
<dbReference type="PANTHER" id="PTHR43525:SF2">
    <property type="entry name" value="CYSTATHIONINE BETA-LYASE-RELATED"/>
    <property type="match status" value="1"/>
</dbReference>
<keyword evidence="4" id="KW-0456">Lyase</keyword>
<keyword evidence="8" id="KW-1185">Reference proteome</keyword>
<keyword evidence="7" id="KW-0032">Aminotransferase</keyword>
<evidence type="ECO:0000256" key="4">
    <source>
        <dbReference type="ARBA" id="ARBA00023239"/>
    </source>
</evidence>
<comment type="similarity">
    <text evidence="5">Belongs to the class-II pyridoxal-phosphate-dependent aminotransferase family. MalY/PatB cystathionine beta-lyase subfamily.</text>
</comment>
<comment type="caution">
    <text evidence="7">The sequence shown here is derived from an EMBL/GenBank/DDBJ whole genome shotgun (WGS) entry which is preliminary data.</text>
</comment>
<dbReference type="RefSeq" id="WP_163474256.1">
    <property type="nucleotide sequence ID" value="NZ_JAAGWZ010000004.1"/>
</dbReference>
<evidence type="ECO:0000313" key="7">
    <source>
        <dbReference type="EMBL" id="NEM92201.1"/>
    </source>
</evidence>
<dbReference type="Gene3D" id="3.40.640.10">
    <property type="entry name" value="Type I PLP-dependent aspartate aminotransferase-like (Major domain)"/>
    <property type="match status" value="1"/>
</dbReference>
<protein>
    <recommendedName>
        <fullName evidence="2">cysteine-S-conjugate beta-lyase</fullName>
        <ecNumber evidence="2">4.4.1.13</ecNumber>
    </recommendedName>
</protein>
<dbReference type="InterPro" id="IPR015422">
    <property type="entry name" value="PyrdxlP-dep_Trfase_small"/>
</dbReference>
<dbReference type="SUPFAM" id="SSF53383">
    <property type="entry name" value="PLP-dependent transferases"/>
    <property type="match status" value="1"/>
</dbReference>
<evidence type="ECO:0000256" key="1">
    <source>
        <dbReference type="ARBA" id="ARBA00001933"/>
    </source>
</evidence>
<sequence>MAELHADPLSLLRARTSEKWVEYPADVLPLFVAEMDYPLAPVVAEAIIGRVRASDTGYVASARPVGDAFAGFAAERWGWQLDPELVTSTTDVSVAIVEVLRRVLMPGDGVIIMPPVYPPFFDLVPEAGGRTVEVPLAEGDAGWSIDLAAVEDALRHGARAILLCNPHNPLGLVHPREQLEALARLAAEYSAWVVSDEIHGPLSHRDARFVPFLSVSDDARDRAITVTSASKAFNLAGVKCAIMVAASANGAEVLRGLPDEVLWRTSLLGLHASVAGFRDGGDWLDSAIHAIEANRAYLSSLLALHLPAVRYREPQASYLAWLDFREQGWGDDPAAAALESGRVALNSGRTFGVQGSGFARLNFACGPDVLEEALRRLGGVTR</sequence>
<dbReference type="EMBL" id="JAAGWZ010000004">
    <property type="protein sequence ID" value="NEM92201.1"/>
    <property type="molecule type" value="Genomic_DNA"/>
</dbReference>
<proteinExistence type="inferred from homology"/>
<feature type="domain" description="Aminotransferase class I/classII large" evidence="6">
    <location>
        <begin position="30"/>
        <end position="377"/>
    </location>
</feature>
<dbReference type="InterPro" id="IPR015421">
    <property type="entry name" value="PyrdxlP-dep_Trfase_major"/>
</dbReference>
<gene>
    <name evidence="7" type="ORF">G3T37_12650</name>
</gene>
<dbReference type="GO" id="GO:0030170">
    <property type="term" value="F:pyridoxal phosphate binding"/>
    <property type="evidence" value="ECO:0007669"/>
    <property type="project" value="InterPro"/>
</dbReference>
<evidence type="ECO:0000256" key="2">
    <source>
        <dbReference type="ARBA" id="ARBA00012224"/>
    </source>
</evidence>
<dbReference type="GO" id="GO:0047804">
    <property type="term" value="F:cysteine-S-conjugate beta-lyase activity"/>
    <property type="evidence" value="ECO:0007669"/>
    <property type="project" value="UniProtKB-EC"/>
</dbReference>
<evidence type="ECO:0000256" key="3">
    <source>
        <dbReference type="ARBA" id="ARBA00022898"/>
    </source>
</evidence>
<dbReference type="GO" id="GO:0008483">
    <property type="term" value="F:transaminase activity"/>
    <property type="evidence" value="ECO:0007669"/>
    <property type="project" value="UniProtKB-KW"/>
</dbReference>
<accession>A0A7C9TSL2</accession>
<dbReference type="PANTHER" id="PTHR43525">
    <property type="entry name" value="PROTEIN MALY"/>
    <property type="match status" value="1"/>
</dbReference>
<dbReference type="Pfam" id="PF00155">
    <property type="entry name" value="Aminotran_1_2"/>
    <property type="match status" value="1"/>
</dbReference>
<dbReference type="CDD" id="cd00609">
    <property type="entry name" value="AAT_like"/>
    <property type="match status" value="1"/>
</dbReference>
<dbReference type="InterPro" id="IPR015424">
    <property type="entry name" value="PyrdxlP-dep_Trfase"/>
</dbReference>
<name>A0A7C9TSL2_9MICO</name>
<keyword evidence="7" id="KW-0808">Transferase</keyword>
<evidence type="ECO:0000256" key="5">
    <source>
        <dbReference type="ARBA" id="ARBA00037974"/>
    </source>
</evidence>
<comment type="cofactor">
    <cofactor evidence="1">
        <name>pyridoxal 5'-phosphate</name>
        <dbReference type="ChEBI" id="CHEBI:597326"/>
    </cofactor>
</comment>
<dbReference type="InterPro" id="IPR004839">
    <property type="entry name" value="Aminotransferase_I/II_large"/>
</dbReference>
<keyword evidence="3" id="KW-0663">Pyridoxal phosphate</keyword>
<organism evidence="7 8">
    <name type="scientific">Galbitalea soli</name>
    <dbReference type="NCBI Taxonomy" id="1268042"/>
    <lineage>
        <taxon>Bacteria</taxon>
        <taxon>Bacillati</taxon>
        <taxon>Actinomycetota</taxon>
        <taxon>Actinomycetes</taxon>
        <taxon>Micrococcales</taxon>
        <taxon>Microbacteriaceae</taxon>
        <taxon>Galbitalea</taxon>
    </lineage>
</organism>
<reference evidence="7 8" key="1">
    <citation type="journal article" date="2014" name="Int. J. Syst. Evol. Microbiol.">
        <title>Description of Galbitalea soli gen. nov., sp. nov., and Frondihabitans sucicola sp. nov.</title>
        <authorList>
            <person name="Kim S.J."/>
            <person name="Lim J.M."/>
            <person name="Ahn J.H."/>
            <person name="Weon H.Y."/>
            <person name="Hamada M."/>
            <person name="Suzuki K."/>
            <person name="Ahn T.Y."/>
            <person name="Kwon S.W."/>
        </authorList>
    </citation>
    <scope>NUCLEOTIDE SEQUENCE [LARGE SCALE GENOMIC DNA]</scope>
    <source>
        <strain evidence="7 8">NBRC 108727</strain>
    </source>
</reference>
<dbReference type="AlphaFoldDB" id="A0A7C9TSL2"/>
<dbReference type="Proteomes" id="UP000479756">
    <property type="component" value="Unassembled WGS sequence"/>
</dbReference>
<dbReference type="InterPro" id="IPR051798">
    <property type="entry name" value="Class-II_PLP-Dep_Aminotrans"/>
</dbReference>
<evidence type="ECO:0000259" key="6">
    <source>
        <dbReference type="Pfam" id="PF00155"/>
    </source>
</evidence>